<dbReference type="PIRSF" id="PIRSF006060">
    <property type="entry name" value="AA_transporter"/>
    <property type="match status" value="1"/>
</dbReference>
<feature type="transmembrane region" description="Helical" evidence="6">
    <location>
        <begin position="39"/>
        <end position="56"/>
    </location>
</feature>
<comment type="subcellular location">
    <subcellularLocation>
        <location evidence="1">Cell membrane</location>
        <topology evidence="1">Multi-pass membrane protein</topology>
    </subcellularLocation>
</comment>
<feature type="transmembrane region" description="Helical" evidence="6">
    <location>
        <begin position="186"/>
        <end position="210"/>
    </location>
</feature>
<dbReference type="AlphaFoldDB" id="A0A7C2Z3F1"/>
<feature type="transmembrane region" description="Helical" evidence="6">
    <location>
        <begin position="7"/>
        <end position="27"/>
    </location>
</feature>
<evidence type="ECO:0000256" key="4">
    <source>
        <dbReference type="ARBA" id="ARBA00022989"/>
    </source>
</evidence>
<organism evidence="7">
    <name type="scientific">Fervidicoccus fontis</name>
    <dbReference type="NCBI Taxonomy" id="683846"/>
    <lineage>
        <taxon>Archaea</taxon>
        <taxon>Thermoproteota</taxon>
        <taxon>Thermoprotei</taxon>
        <taxon>Fervidicoccales</taxon>
        <taxon>Fervidicoccaceae</taxon>
        <taxon>Fervidicoccus</taxon>
    </lineage>
</organism>
<feature type="transmembrane region" description="Helical" evidence="6">
    <location>
        <begin position="222"/>
        <end position="246"/>
    </location>
</feature>
<keyword evidence="5 6" id="KW-0472">Membrane</keyword>
<dbReference type="Pfam" id="PF13520">
    <property type="entry name" value="AA_permease_2"/>
    <property type="match status" value="1"/>
</dbReference>
<protein>
    <submittedName>
        <fullName evidence="7">Amino acid permease</fullName>
    </submittedName>
</protein>
<dbReference type="RefSeq" id="WP_272985801.1">
    <property type="nucleotide sequence ID" value="NZ_DSFH01000065.1"/>
</dbReference>
<dbReference type="GO" id="GO:0022857">
    <property type="term" value="F:transmembrane transporter activity"/>
    <property type="evidence" value="ECO:0007669"/>
    <property type="project" value="InterPro"/>
</dbReference>
<evidence type="ECO:0000313" key="7">
    <source>
        <dbReference type="EMBL" id="HEW64457.1"/>
    </source>
</evidence>
<sequence length="434" mass="47863">MSKKITLLEAIMLGIGGMYGVGIFVFPGSTGRLNDGLDFLAWLITGIMMIAVGLVYSDMSSAFEVDGAPAVYPFEVFKKRALSKFLSFYSGAGFFVGWTIAITICAITSPYYLYYILPISLNYSIVTSLILIFFATLLVIFGVKLSGKVNQILTFILLAITLAFTIAVFSYSGLPIHLSNNYKFDISKFLASIGIIIGAYGAWASIPSVYSSVENPKKNVPLSVAISILSVAAIYVLMVMSLHSLIPYNEFLNNPEVTYSPFSYASIQLEKLTGTKTFTYLFSLSALLAIFTTMIVGFLSLSRAVYAMSEKGIIPQKIYDIDSKNGRYILSTVIISLTSSLFSLFPQYFYKFMVIGLVVGTNIPYAINLISYIYFKHSSPSGFLSRRIGIFLGIMSFSIIIVSSYALSLQEVKASAIALSILFVAYVIYYFFRK</sequence>
<proteinExistence type="predicted"/>
<feature type="transmembrane region" description="Helical" evidence="6">
    <location>
        <begin position="352"/>
        <end position="375"/>
    </location>
</feature>
<dbReference type="Proteomes" id="UP000886076">
    <property type="component" value="Unassembled WGS sequence"/>
</dbReference>
<evidence type="ECO:0000256" key="3">
    <source>
        <dbReference type="ARBA" id="ARBA00022692"/>
    </source>
</evidence>
<dbReference type="PANTHER" id="PTHR42770:SF7">
    <property type="entry name" value="MEMBRANE PROTEIN"/>
    <property type="match status" value="1"/>
</dbReference>
<dbReference type="InterPro" id="IPR002293">
    <property type="entry name" value="AA/rel_permease1"/>
</dbReference>
<comment type="caution">
    <text evidence="7">The sequence shown here is derived from an EMBL/GenBank/DDBJ whole genome shotgun (WGS) entry which is preliminary data.</text>
</comment>
<feature type="transmembrane region" description="Helical" evidence="6">
    <location>
        <begin position="387"/>
        <end position="408"/>
    </location>
</feature>
<feature type="transmembrane region" description="Helical" evidence="6">
    <location>
        <begin position="88"/>
        <end position="113"/>
    </location>
</feature>
<evidence type="ECO:0000256" key="1">
    <source>
        <dbReference type="ARBA" id="ARBA00004651"/>
    </source>
</evidence>
<feature type="transmembrane region" description="Helical" evidence="6">
    <location>
        <begin position="414"/>
        <end position="432"/>
    </location>
</feature>
<dbReference type="GO" id="GO:0005886">
    <property type="term" value="C:plasma membrane"/>
    <property type="evidence" value="ECO:0007669"/>
    <property type="project" value="UniProtKB-SubCell"/>
</dbReference>
<evidence type="ECO:0000256" key="6">
    <source>
        <dbReference type="SAM" id="Phobius"/>
    </source>
</evidence>
<keyword evidence="3 6" id="KW-0812">Transmembrane</keyword>
<evidence type="ECO:0000256" key="2">
    <source>
        <dbReference type="ARBA" id="ARBA00022475"/>
    </source>
</evidence>
<dbReference type="InterPro" id="IPR050367">
    <property type="entry name" value="APC_superfamily"/>
</dbReference>
<dbReference type="Gene3D" id="1.20.1740.10">
    <property type="entry name" value="Amino acid/polyamine transporter I"/>
    <property type="match status" value="1"/>
</dbReference>
<feature type="transmembrane region" description="Helical" evidence="6">
    <location>
        <begin position="119"/>
        <end position="140"/>
    </location>
</feature>
<keyword evidence="4 6" id="KW-1133">Transmembrane helix</keyword>
<accession>A0A7C2Z3F1</accession>
<dbReference type="EMBL" id="DSFH01000065">
    <property type="protein sequence ID" value="HEW64457.1"/>
    <property type="molecule type" value="Genomic_DNA"/>
</dbReference>
<keyword evidence="2" id="KW-1003">Cell membrane</keyword>
<name>A0A7C2Z3F1_9CREN</name>
<feature type="transmembrane region" description="Helical" evidence="6">
    <location>
        <begin position="152"/>
        <end position="174"/>
    </location>
</feature>
<feature type="transmembrane region" description="Helical" evidence="6">
    <location>
        <begin position="327"/>
        <end position="346"/>
    </location>
</feature>
<dbReference type="PANTHER" id="PTHR42770">
    <property type="entry name" value="AMINO ACID TRANSPORTER-RELATED"/>
    <property type="match status" value="1"/>
</dbReference>
<evidence type="ECO:0000256" key="5">
    <source>
        <dbReference type="ARBA" id="ARBA00023136"/>
    </source>
</evidence>
<reference evidence="7" key="1">
    <citation type="journal article" date="2020" name="mSystems">
        <title>Genome- and Community-Level Interaction Insights into Carbon Utilization and Element Cycling Functions of Hydrothermarchaeota in Hydrothermal Sediment.</title>
        <authorList>
            <person name="Zhou Z."/>
            <person name="Liu Y."/>
            <person name="Xu W."/>
            <person name="Pan J."/>
            <person name="Luo Z.H."/>
            <person name="Li M."/>
        </authorList>
    </citation>
    <scope>NUCLEOTIDE SEQUENCE [LARGE SCALE GENOMIC DNA]</scope>
    <source>
        <strain evidence="7">SpSt-1261</strain>
    </source>
</reference>
<gene>
    <name evidence="7" type="ORF">ENO39_05335</name>
</gene>
<feature type="transmembrane region" description="Helical" evidence="6">
    <location>
        <begin position="280"/>
        <end position="306"/>
    </location>
</feature>